<comment type="caution">
    <text evidence="2">The sequence shown here is derived from an EMBL/GenBank/DDBJ whole genome shotgun (WGS) entry which is preliminary data.</text>
</comment>
<dbReference type="Pfam" id="PF14194">
    <property type="entry name" value="Cys_rich_VLP"/>
    <property type="match status" value="1"/>
</dbReference>
<gene>
    <name evidence="2" type="ORF">JKK62_10470</name>
</gene>
<feature type="non-terminal residue" evidence="2">
    <location>
        <position position="56"/>
    </location>
</feature>
<name>A0A934WSE4_9FIRM</name>
<dbReference type="RefSeq" id="WP_201427855.1">
    <property type="nucleotide sequence ID" value="NZ_JAEQMG010000109.1"/>
</dbReference>
<accession>A0A934WSE4</accession>
<keyword evidence="3" id="KW-1185">Reference proteome</keyword>
<dbReference type="AlphaFoldDB" id="A0A934WSE4"/>
<sequence length="56" mass="6434">MVLKITEELSDRVNRIVRHSCCNCIDGNCLLLDDGEEHSCVQLISKYGIYCNYLLK</sequence>
<dbReference type="Proteomes" id="UP000633365">
    <property type="component" value="Unassembled WGS sequence"/>
</dbReference>
<reference evidence="2" key="1">
    <citation type="submission" date="2021-01" db="EMBL/GenBank/DDBJ databases">
        <title>Genome public.</title>
        <authorList>
            <person name="Liu C."/>
            <person name="Sun Q."/>
        </authorList>
    </citation>
    <scope>NUCLEOTIDE SEQUENCE</scope>
    <source>
        <strain evidence="2">M6</strain>
    </source>
</reference>
<protein>
    <submittedName>
        <fullName evidence="2">Cysteine-rich VLP protein</fullName>
    </submittedName>
</protein>
<evidence type="ECO:0000259" key="1">
    <source>
        <dbReference type="Pfam" id="PF14194"/>
    </source>
</evidence>
<evidence type="ECO:0000313" key="3">
    <source>
        <dbReference type="Proteomes" id="UP000633365"/>
    </source>
</evidence>
<feature type="domain" description="Cysteine-rich VLP" evidence="1">
    <location>
        <begin position="8"/>
        <end position="54"/>
    </location>
</feature>
<evidence type="ECO:0000313" key="2">
    <source>
        <dbReference type="EMBL" id="MBK6089059.1"/>
    </source>
</evidence>
<dbReference type="InterPro" id="IPR025973">
    <property type="entry name" value="Cys_rich_VLP_dom"/>
</dbReference>
<dbReference type="EMBL" id="JAEQMG010000109">
    <property type="protein sequence ID" value="MBK6089059.1"/>
    <property type="molecule type" value="Genomic_DNA"/>
</dbReference>
<organism evidence="2 3">
    <name type="scientific">Ruminococcus difficilis</name>
    <dbReference type="NCBI Taxonomy" id="2763069"/>
    <lineage>
        <taxon>Bacteria</taxon>
        <taxon>Bacillati</taxon>
        <taxon>Bacillota</taxon>
        <taxon>Clostridia</taxon>
        <taxon>Eubacteriales</taxon>
        <taxon>Oscillospiraceae</taxon>
        <taxon>Ruminococcus</taxon>
    </lineage>
</organism>
<proteinExistence type="predicted"/>